<sequence>MERLIPVFNQSFQDNNPALLHSPQYRRDLLDLKKRYETYHRQLYTSADSLQFVNNEAVIQALSGDFTKSYRLMESLNLGTDENRFRYHRGLIRLLTKHYPAARLDFQDNKESKYATLNTLVAYGREGRTSDGLTYAATTPHGATAGKWNYNTALLYKALGQPEEAVNELAAAIRQKDELIAYRLQRGDLLMKLGKDKKAVDDFEKVARRHPKAQIRYAFALLSLERFAAARYVFDQYLETGDRAFRGDAYLGIGHALYGLRQLSEAQRYYRIAATFRKGDPVALCGQGNVLLTKRDYRAAKVLFDRILRDYPTYLPAYLGRAVAYYGQQKYPETLADFSKAERLLDENKHSLADVFVCKGYAEYYLKKTSAAQADFQRAIRLDAGRYEALAGMSGILIDQKKYPEAGQYLAKALNYEKNYDRMWSNYGNLQLHFDMYKKAYESFRRARLLNPANIKAQNGWGVVLLESDQLDRSLSLFDSLVQANPTIPYLLNNRGIVQAYHGNRHEQRQQYQEASSRYEAAFNDFKAGMAAAPARRFYNVNQGNVYRYWEKYDDARMSYQAYQDKSAINNTAVMYAGQERIKDAKYYLGVALQIDSTHRVFQFNMNLLVKDKHKELARAVASARDDGPFSDIGIKYSRDGFVTIYLYDYEYDTLQFPGRHYLPLPVEEYGEDYFIPEYDFQLLPYEAKKGPTPKKKRGTYKQQKITMPGRSRRVGTQCPDLF</sequence>
<dbReference type="InterPro" id="IPR019734">
    <property type="entry name" value="TPR_rpt"/>
</dbReference>
<dbReference type="AlphaFoldDB" id="A0A840TUG9"/>
<dbReference type="PROSITE" id="PS50005">
    <property type="entry name" value="TPR"/>
    <property type="match status" value="1"/>
</dbReference>
<dbReference type="RefSeq" id="WP_246439739.1">
    <property type="nucleotide sequence ID" value="NZ_JACHGF010000002.1"/>
</dbReference>
<proteinExistence type="predicted"/>
<accession>A0A840TUG9</accession>
<dbReference type="EMBL" id="JACHGF010000002">
    <property type="protein sequence ID" value="MBB5283329.1"/>
    <property type="molecule type" value="Genomic_DNA"/>
</dbReference>
<dbReference type="PANTHER" id="PTHR44858">
    <property type="entry name" value="TETRATRICOPEPTIDE REPEAT PROTEIN 6"/>
    <property type="match status" value="1"/>
</dbReference>
<evidence type="ECO:0000256" key="2">
    <source>
        <dbReference type="ARBA" id="ARBA00022803"/>
    </source>
</evidence>
<keyword evidence="1" id="KW-0677">Repeat</keyword>
<evidence type="ECO:0000256" key="1">
    <source>
        <dbReference type="ARBA" id="ARBA00022737"/>
    </source>
</evidence>
<organism evidence="4 5">
    <name type="scientific">Rhabdobacter roseus</name>
    <dbReference type="NCBI Taxonomy" id="1655419"/>
    <lineage>
        <taxon>Bacteria</taxon>
        <taxon>Pseudomonadati</taxon>
        <taxon>Bacteroidota</taxon>
        <taxon>Cytophagia</taxon>
        <taxon>Cytophagales</taxon>
        <taxon>Cytophagaceae</taxon>
        <taxon>Rhabdobacter</taxon>
    </lineage>
</organism>
<dbReference type="Pfam" id="PF13432">
    <property type="entry name" value="TPR_16"/>
    <property type="match status" value="3"/>
</dbReference>
<dbReference type="Proteomes" id="UP000557307">
    <property type="component" value="Unassembled WGS sequence"/>
</dbReference>
<protein>
    <submittedName>
        <fullName evidence="4">Tetratricopeptide (TPR) repeat protein</fullName>
    </submittedName>
</protein>
<dbReference type="InterPro" id="IPR011990">
    <property type="entry name" value="TPR-like_helical_dom_sf"/>
</dbReference>
<name>A0A840TUG9_9BACT</name>
<keyword evidence="5" id="KW-1185">Reference proteome</keyword>
<evidence type="ECO:0000313" key="5">
    <source>
        <dbReference type="Proteomes" id="UP000557307"/>
    </source>
</evidence>
<dbReference type="InterPro" id="IPR050498">
    <property type="entry name" value="Ycf3"/>
</dbReference>
<reference evidence="4 5" key="1">
    <citation type="submission" date="2020-08" db="EMBL/GenBank/DDBJ databases">
        <title>Genomic Encyclopedia of Type Strains, Phase IV (KMG-IV): sequencing the most valuable type-strain genomes for metagenomic binning, comparative biology and taxonomic classification.</title>
        <authorList>
            <person name="Goeker M."/>
        </authorList>
    </citation>
    <scope>NUCLEOTIDE SEQUENCE [LARGE SCALE GENOMIC DNA]</scope>
    <source>
        <strain evidence="4 5">DSM 105074</strain>
    </source>
</reference>
<dbReference type="SUPFAM" id="SSF81901">
    <property type="entry name" value="HCP-like"/>
    <property type="match status" value="1"/>
</dbReference>
<evidence type="ECO:0000256" key="3">
    <source>
        <dbReference type="PROSITE-ProRule" id="PRU00339"/>
    </source>
</evidence>
<dbReference type="SMART" id="SM00028">
    <property type="entry name" value="TPR"/>
    <property type="match status" value="10"/>
</dbReference>
<evidence type="ECO:0000313" key="4">
    <source>
        <dbReference type="EMBL" id="MBB5283329.1"/>
    </source>
</evidence>
<dbReference type="PANTHER" id="PTHR44858:SF1">
    <property type="entry name" value="UDP-N-ACETYLGLUCOSAMINE--PEPTIDE N-ACETYLGLUCOSAMINYLTRANSFERASE SPINDLY-RELATED"/>
    <property type="match status" value="1"/>
</dbReference>
<feature type="repeat" description="TPR" evidence="3">
    <location>
        <begin position="421"/>
        <end position="454"/>
    </location>
</feature>
<gene>
    <name evidence="4" type="ORF">HNQ92_001455</name>
</gene>
<keyword evidence="2 3" id="KW-0802">TPR repeat</keyword>
<dbReference type="Gene3D" id="1.25.40.10">
    <property type="entry name" value="Tetratricopeptide repeat domain"/>
    <property type="match status" value="3"/>
</dbReference>
<comment type="caution">
    <text evidence="4">The sequence shown here is derived from an EMBL/GenBank/DDBJ whole genome shotgun (WGS) entry which is preliminary data.</text>
</comment>
<dbReference type="SUPFAM" id="SSF48452">
    <property type="entry name" value="TPR-like"/>
    <property type="match status" value="2"/>
</dbReference>